<accession>A0A9X1YDJ6</accession>
<dbReference type="Proteomes" id="UP001139516">
    <property type="component" value="Unassembled WGS sequence"/>
</dbReference>
<gene>
    <name evidence="1" type="ORF">M0638_20405</name>
</gene>
<evidence type="ECO:0000313" key="2">
    <source>
        <dbReference type="Proteomes" id="UP001139516"/>
    </source>
</evidence>
<sequence length="213" mass="21428">MTQKVTAPVGASLVHAAAKAREAAAPATTAKVKANAPPAPAVTAPVAVAAVPAPTPSPQEAATPAGDQLAAAPVAMFPEATASMGAKGRQAAAEMTAIVAECSAAGFPELIAPLMHRGASIQAVRADIERASMITTIGHTLGLSVMASKAVHCGCPVEFFREVAHTVKAAADGAIVTDASHRGYKPSALKIPNAEKIYERMNAPKQPTKKAGG</sequence>
<dbReference type="RefSeq" id="WP_248668851.1">
    <property type="nucleotide sequence ID" value="NZ_JALPRX010000095.1"/>
</dbReference>
<protein>
    <submittedName>
        <fullName evidence="1">Uncharacterized protein</fullName>
    </submittedName>
</protein>
<evidence type="ECO:0000313" key="1">
    <source>
        <dbReference type="EMBL" id="MCK8786737.1"/>
    </source>
</evidence>
<dbReference type="AlphaFoldDB" id="A0A9X1YDJ6"/>
<comment type="caution">
    <text evidence="1">The sequence shown here is derived from an EMBL/GenBank/DDBJ whole genome shotgun (WGS) entry which is preliminary data.</text>
</comment>
<keyword evidence="2" id="KW-1185">Reference proteome</keyword>
<organism evidence="1 2">
    <name type="scientific">Roseomonas acroporae</name>
    <dbReference type="NCBI Taxonomy" id="2937791"/>
    <lineage>
        <taxon>Bacteria</taxon>
        <taxon>Pseudomonadati</taxon>
        <taxon>Pseudomonadota</taxon>
        <taxon>Alphaproteobacteria</taxon>
        <taxon>Acetobacterales</taxon>
        <taxon>Roseomonadaceae</taxon>
        <taxon>Roseomonas</taxon>
    </lineage>
</organism>
<proteinExistence type="predicted"/>
<dbReference type="EMBL" id="JALPRX010000095">
    <property type="protein sequence ID" value="MCK8786737.1"/>
    <property type="molecule type" value="Genomic_DNA"/>
</dbReference>
<reference evidence="1" key="1">
    <citation type="submission" date="2022-04" db="EMBL/GenBank/DDBJ databases">
        <title>Roseomonas acroporae sp. nov., isolated from coral Acropora digitifera.</title>
        <authorList>
            <person name="Sun H."/>
        </authorList>
    </citation>
    <scope>NUCLEOTIDE SEQUENCE</scope>
    <source>
        <strain evidence="1">NAR14</strain>
    </source>
</reference>
<name>A0A9X1YDJ6_9PROT</name>